<accession>A0A834SIC4</accession>
<organism evidence="2 3">
    <name type="scientific">Senna tora</name>
    <dbReference type="NCBI Taxonomy" id="362788"/>
    <lineage>
        <taxon>Eukaryota</taxon>
        <taxon>Viridiplantae</taxon>
        <taxon>Streptophyta</taxon>
        <taxon>Embryophyta</taxon>
        <taxon>Tracheophyta</taxon>
        <taxon>Spermatophyta</taxon>
        <taxon>Magnoliopsida</taxon>
        <taxon>eudicotyledons</taxon>
        <taxon>Gunneridae</taxon>
        <taxon>Pentapetalae</taxon>
        <taxon>rosids</taxon>
        <taxon>fabids</taxon>
        <taxon>Fabales</taxon>
        <taxon>Fabaceae</taxon>
        <taxon>Caesalpinioideae</taxon>
        <taxon>Cassia clade</taxon>
        <taxon>Senna</taxon>
    </lineage>
</organism>
<feature type="compositionally biased region" description="Basic and acidic residues" evidence="1">
    <location>
        <begin position="13"/>
        <end position="24"/>
    </location>
</feature>
<sequence>MDRGKKQNNATRAKKEEGMSKEIDTDMSQAKSMASKSKESNLVEEKATATKNWADIVEEEENGVEAATERKTDSRVGYKLGLIDVKAKPRNPSTTTTFRGHVTFTDLAMRTNPSPATHGPRPSHGVSGTGRMYESHTFIPILIHQHSNILANMFATFAHIGGTIDHLVLILVLLNLKPILNGIPSWLPHNTTCTNKPSLVHLPHGGATTFWGAHRELNVEIGRDANRGGGFVIVIVRCERHGEGAVIFGHHHDVERARSSKGARRREGEAGVLRAAPGASGGGRENVVRGAGSDDVARRVDDLVGERWE</sequence>
<gene>
    <name evidence="2" type="ORF">G2W53_040488</name>
</gene>
<feature type="region of interest" description="Disordered" evidence="1">
    <location>
        <begin position="1"/>
        <end position="47"/>
    </location>
</feature>
<proteinExistence type="predicted"/>
<dbReference type="AlphaFoldDB" id="A0A834SIC4"/>
<reference evidence="2" key="1">
    <citation type="submission" date="2020-09" db="EMBL/GenBank/DDBJ databases">
        <title>Genome-Enabled Discovery of Anthraquinone Biosynthesis in Senna tora.</title>
        <authorList>
            <person name="Kang S.-H."/>
            <person name="Pandey R.P."/>
            <person name="Lee C.-M."/>
            <person name="Sim J.-S."/>
            <person name="Jeong J.-T."/>
            <person name="Choi B.-S."/>
            <person name="Jung M."/>
            <person name="Ginzburg D."/>
            <person name="Zhao K."/>
            <person name="Won S.Y."/>
            <person name="Oh T.-J."/>
            <person name="Yu Y."/>
            <person name="Kim N.-H."/>
            <person name="Lee O.R."/>
            <person name="Lee T.-H."/>
            <person name="Bashyal P."/>
            <person name="Kim T.-S."/>
            <person name="Lee W.-H."/>
            <person name="Kawkins C."/>
            <person name="Kim C.-K."/>
            <person name="Kim J.S."/>
            <person name="Ahn B.O."/>
            <person name="Rhee S.Y."/>
            <person name="Sohng J.K."/>
        </authorList>
    </citation>
    <scope>NUCLEOTIDE SEQUENCE</scope>
    <source>
        <tissue evidence="2">Leaf</tissue>
    </source>
</reference>
<dbReference type="Proteomes" id="UP000634136">
    <property type="component" value="Unassembled WGS sequence"/>
</dbReference>
<keyword evidence="3" id="KW-1185">Reference proteome</keyword>
<comment type="caution">
    <text evidence="2">The sequence shown here is derived from an EMBL/GenBank/DDBJ whole genome shotgun (WGS) entry which is preliminary data.</text>
</comment>
<feature type="region of interest" description="Disordered" evidence="1">
    <location>
        <begin position="110"/>
        <end position="129"/>
    </location>
</feature>
<feature type="compositionally biased region" description="Basic and acidic residues" evidence="1">
    <location>
        <begin position="36"/>
        <end position="47"/>
    </location>
</feature>
<protein>
    <submittedName>
        <fullName evidence="2">Miraculin</fullName>
    </submittedName>
</protein>
<evidence type="ECO:0000313" key="3">
    <source>
        <dbReference type="Proteomes" id="UP000634136"/>
    </source>
</evidence>
<evidence type="ECO:0000256" key="1">
    <source>
        <dbReference type="SAM" id="MobiDB-lite"/>
    </source>
</evidence>
<evidence type="ECO:0000313" key="2">
    <source>
        <dbReference type="EMBL" id="KAF7801377.1"/>
    </source>
</evidence>
<name>A0A834SIC4_9FABA</name>
<dbReference type="EMBL" id="JAAIUW010000013">
    <property type="protein sequence ID" value="KAF7801377.1"/>
    <property type="molecule type" value="Genomic_DNA"/>
</dbReference>
<feature type="region of interest" description="Disordered" evidence="1">
    <location>
        <begin position="257"/>
        <end position="293"/>
    </location>
</feature>